<sequence>MLRPSPLVTWKQRHRPRGTPARRPSPLVQSPMFRKLWTSTTLTAIAAQVASFAAVIAIWDATGSVLWMGMLGLAKSVPIIVFALVGGMLADRIDRRTIALTSTFGQAIALVAMTAAALGPDISPAVIFGLLALLSAASSVGSPARKALVVTLLPVDTWGRGLALTATSFQLSVLLGPAIGGIVAATHGVAGCFALATALAASAVYGIARLPRTPPQPRTPRPRRTSDGLLSGLRIGWRTPALRRAFLVDLNATVLAMPTALFPALNSERFGGQTYTLSLMFAALALGGILAGAASKYFAHSHRPAALMFGAALIWAFSLLALAAAPHLAAALGVLAIAGAADTVSVVARGVIVQREIADTHRGRISALDHIVEIAGPELGNARAGLIAQFTTATISLAAGSALSALGVLALALSTPHRRRHRTTRTEGSAAQGRNDRHPA</sequence>
<feature type="transmembrane region" description="Helical" evidence="8">
    <location>
        <begin position="162"/>
        <end position="182"/>
    </location>
</feature>
<evidence type="ECO:0000256" key="5">
    <source>
        <dbReference type="ARBA" id="ARBA00022989"/>
    </source>
</evidence>
<keyword evidence="10" id="KW-1185">Reference proteome</keyword>
<proteinExistence type="predicted"/>
<feature type="transmembrane region" description="Helical" evidence="8">
    <location>
        <begin position="246"/>
        <end position="265"/>
    </location>
</feature>
<evidence type="ECO:0000256" key="4">
    <source>
        <dbReference type="ARBA" id="ARBA00022692"/>
    </source>
</evidence>
<gene>
    <name evidence="9" type="ORF">ACFFQ6_16565</name>
</gene>
<feature type="transmembrane region" description="Helical" evidence="8">
    <location>
        <begin position="97"/>
        <end position="116"/>
    </location>
</feature>
<reference evidence="9 10" key="1">
    <citation type="submission" date="2024-09" db="EMBL/GenBank/DDBJ databases">
        <authorList>
            <person name="Sun Q."/>
            <person name="Mori K."/>
        </authorList>
    </citation>
    <scope>NUCLEOTIDE SEQUENCE [LARGE SCALE GENOMIC DNA]</scope>
    <source>
        <strain evidence="9 10">JCM 11411</strain>
    </source>
</reference>
<dbReference type="Gene3D" id="1.20.1250.20">
    <property type="entry name" value="MFS general substrate transporter like domains"/>
    <property type="match status" value="1"/>
</dbReference>
<dbReference type="PANTHER" id="PTHR23513">
    <property type="entry name" value="INTEGRAL MEMBRANE EFFLUX PROTEIN-RELATED"/>
    <property type="match status" value="1"/>
</dbReference>
<evidence type="ECO:0000313" key="9">
    <source>
        <dbReference type="EMBL" id="MFB9781307.1"/>
    </source>
</evidence>
<accession>A0ABV5XI30</accession>
<keyword evidence="3" id="KW-1003">Cell membrane</keyword>
<dbReference type="InterPro" id="IPR010290">
    <property type="entry name" value="TM_effector"/>
</dbReference>
<evidence type="ECO:0000256" key="8">
    <source>
        <dbReference type="SAM" id="Phobius"/>
    </source>
</evidence>
<feature type="transmembrane region" description="Helical" evidence="8">
    <location>
        <begin position="277"/>
        <end position="299"/>
    </location>
</feature>
<evidence type="ECO:0000256" key="1">
    <source>
        <dbReference type="ARBA" id="ARBA00004429"/>
    </source>
</evidence>
<feature type="transmembrane region" description="Helical" evidence="8">
    <location>
        <begin position="65"/>
        <end position="85"/>
    </location>
</feature>
<feature type="transmembrane region" description="Helical" evidence="8">
    <location>
        <begin position="386"/>
        <end position="413"/>
    </location>
</feature>
<comment type="caution">
    <text evidence="9">The sequence shown here is derived from an EMBL/GenBank/DDBJ whole genome shotgun (WGS) entry which is preliminary data.</text>
</comment>
<dbReference type="SUPFAM" id="SSF103473">
    <property type="entry name" value="MFS general substrate transporter"/>
    <property type="match status" value="1"/>
</dbReference>
<keyword evidence="2" id="KW-0813">Transport</keyword>
<evidence type="ECO:0000256" key="6">
    <source>
        <dbReference type="ARBA" id="ARBA00023136"/>
    </source>
</evidence>
<organism evidence="9 10">
    <name type="scientific">Rhodococcus baikonurensis</name>
    <dbReference type="NCBI Taxonomy" id="172041"/>
    <lineage>
        <taxon>Bacteria</taxon>
        <taxon>Bacillati</taxon>
        <taxon>Actinomycetota</taxon>
        <taxon>Actinomycetes</taxon>
        <taxon>Mycobacteriales</taxon>
        <taxon>Nocardiaceae</taxon>
        <taxon>Rhodococcus</taxon>
        <taxon>Rhodococcus erythropolis group</taxon>
    </lineage>
</organism>
<feature type="transmembrane region" description="Helical" evidence="8">
    <location>
        <begin position="36"/>
        <end position="59"/>
    </location>
</feature>
<protein>
    <submittedName>
        <fullName evidence="9">MFS transporter</fullName>
    </submittedName>
</protein>
<feature type="region of interest" description="Disordered" evidence="7">
    <location>
        <begin position="1"/>
        <end position="27"/>
    </location>
</feature>
<dbReference type="Pfam" id="PF05977">
    <property type="entry name" value="MFS_3"/>
    <property type="match status" value="1"/>
</dbReference>
<dbReference type="InterPro" id="IPR036259">
    <property type="entry name" value="MFS_trans_sf"/>
</dbReference>
<name>A0ABV5XI30_9NOCA</name>
<dbReference type="CDD" id="cd06173">
    <property type="entry name" value="MFS_MefA_like"/>
    <property type="match status" value="1"/>
</dbReference>
<feature type="transmembrane region" description="Helical" evidence="8">
    <location>
        <begin position="122"/>
        <end position="141"/>
    </location>
</feature>
<dbReference type="Proteomes" id="UP001589587">
    <property type="component" value="Unassembled WGS sequence"/>
</dbReference>
<evidence type="ECO:0000313" key="10">
    <source>
        <dbReference type="Proteomes" id="UP001589587"/>
    </source>
</evidence>
<evidence type="ECO:0000256" key="7">
    <source>
        <dbReference type="SAM" id="MobiDB-lite"/>
    </source>
</evidence>
<feature type="transmembrane region" description="Helical" evidence="8">
    <location>
        <begin position="188"/>
        <end position="208"/>
    </location>
</feature>
<comment type="subcellular location">
    <subcellularLocation>
        <location evidence="1">Cell inner membrane</location>
        <topology evidence="1">Multi-pass membrane protein</topology>
    </subcellularLocation>
</comment>
<keyword evidence="5 8" id="KW-1133">Transmembrane helix</keyword>
<evidence type="ECO:0000256" key="2">
    <source>
        <dbReference type="ARBA" id="ARBA00022448"/>
    </source>
</evidence>
<keyword evidence="6 8" id="KW-0472">Membrane</keyword>
<keyword evidence="4 8" id="KW-0812">Transmembrane</keyword>
<dbReference type="PANTHER" id="PTHR23513:SF9">
    <property type="entry name" value="ENTEROBACTIN EXPORTER ENTS"/>
    <property type="match status" value="1"/>
</dbReference>
<feature type="region of interest" description="Disordered" evidence="7">
    <location>
        <begin position="417"/>
        <end position="440"/>
    </location>
</feature>
<dbReference type="EMBL" id="JBHMAS010000040">
    <property type="protein sequence ID" value="MFB9781307.1"/>
    <property type="molecule type" value="Genomic_DNA"/>
</dbReference>
<evidence type="ECO:0000256" key="3">
    <source>
        <dbReference type="ARBA" id="ARBA00022475"/>
    </source>
</evidence>
<dbReference type="RefSeq" id="WP_080961115.1">
    <property type="nucleotide sequence ID" value="NZ_JBHMAS010000040.1"/>
</dbReference>
<feature type="transmembrane region" description="Helical" evidence="8">
    <location>
        <begin position="306"/>
        <end position="325"/>
    </location>
</feature>